<keyword evidence="4" id="KW-1185">Reference proteome</keyword>
<comment type="caution">
    <text evidence="3">The sequence shown here is derived from an EMBL/GenBank/DDBJ whole genome shotgun (WGS) entry which is preliminary data.</text>
</comment>
<dbReference type="Pfam" id="PF14065">
    <property type="entry name" value="Pvc16_N"/>
    <property type="match status" value="1"/>
</dbReference>
<organism evidence="3 4">
    <name type="scientific">Streptomyces rhizosphaericus</name>
    <dbReference type="NCBI Taxonomy" id="114699"/>
    <lineage>
        <taxon>Bacteria</taxon>
        <taxon>Bacillati</taxon>
        <taxon>Actinomycetota</taxon>
        <taxon>Actinomycetes</taxon>
        <taxon>Kitasatosporales</taxon>
        <taxon>Streptomycetaceae</taxon>
        <taxon>Streptomyces</taxon>
        <taxon>Streptomyces violaceusniger group</taxon>
    </lineage>
</organism>
<reference evidence="3" key="1">
    <citation type="submission" date="2020-02" db="EMBL/GenBank/DDBJ databases">
        <title>A new Streptomyces sp. for controlling soil-borne diseases.</title>
        <authorList>
            <person name="Li X."/>
            <person name="Tian Y."/>
            <person name="Gao K."/>
        </authorList>
    </citation>
    <scope>NUCLEOTIDE SEQUENCE [LARGE SCALE GENOMIC DNA]</scope>
    <source>
        <strain evidence="3">0250</strain>
    </source>
</reference>
<dbReference type="AlphaFoldDB" id="A0A6G4A9W7"/>
<proteinExistence type="predicted"/>
<protein>
    <submittedName>
        <fullName evidence="3">DUF4255 domain-containing protein</fullName>
    </submittedName>
</protein>
<dbReference type="RefSeq" id="WP_138910542.1">
    <property type="nucleotide sequence ID" value="NZ_JAAIKT010000005.1"/>
</dbReference>
<evidence type="ECO:0000313" key="3">
    <source>
        <dbReference type="EMBL" id="NEW70186.1"/>
    </source>
</evidence>
<accession>A0A6G4A9W7</accession>
<evidence type="ECO:0000256" key="1">
    <source>
        <dbReference type="SAM" id="MobiDB-lite"/>
    </source>
</evidence>
<sequence length="192" mass="21046">MGDFGVIADVSTVIVDSLTQALRGLSQVEPPIAELNDLSETVQTPPPKLTVFLYEIAEDPTSRNRPPVRSQPPDPLTTRKPPMALLLRYLITPWGGDQATQHRMLGRALQTFYDDAILDGAQLSGSLAASTDALHLSLTPLTLDQKSWVWYAIQKPYRLSLNYEVRVVNLDSAVETPVHPVHSRVISGAGLP</sequence>
<name>A0A6G4A9W7_9ACTN</name>
<dbReference type="InterPro" id="IPR025351">
    <property type="entry name" value="Pvc16_N"/>
</dbReference>
<dbReference type="EMBL" id="JAAIKT010000005">
    <property type="protein sequence ID" value="NEW70186.1"/>
    <property type="molecule type" value="Genomic_DNA"/>
</dbReference>
<evidence type="ECO:0000259" key="2">
    <source>
        <dbReference type="Pfam" id="PF14065"/>
    </source>
</evidence>
<dbReference type="Proteomes" id="UP000476310">
    <property type="component" value="Unassembled WGS sequence"/>
</dbReference>
<feature type="domain" description="Pvc16 N-terminal" evidence="2">
    <location>
        <begin position="9"/>
        <end position="182"/>
    </location>
</feature>
<feature type="region of interest" description="Disordered" evidence="1">
    <location>
        <begin position="60"/>
        <end position="79"/>
    </location>
</feature>
<gene>
    <name evidence="3" type="ORF">G4H13_07140</name>
</gene>
<evidence type="ECO:0000313" key="4">
    <source>
        <dbReference type="Proteomes" id="UP000476310"/>
    </source>
</evidence>